<organism evidence="1 2">
    <name type="scientific">Dreissena polymorpha</name>
    <name type="common">Zebra mussel</name>
    <name type="synonym">Mytilus polymorpha</name>
    <dbReference type="NCBI Taxonomy" id="45954"/>
    <lineage>
        <taxon>Eukaryota</taxon>
        <taxon>Metazoa</taxon>
        <taxon>Spiralia</taxon>
        <taxon>Lophotrochozoa</taxon>
        <taxon>Mollusca</taxon>
        <taxon>Bivalvia</taxon>
        <taxon>Autobranchia</taxon>
        <taxon>Heteroconchia</taxon>
        <taxon>Euheterodonta</taxon>
        <taxon>Imparidentia</taxon>
        <taxon>Neoheterodontei</taxon>
        <taxon>Myida</taxon>
        <taxon>Dreissenoidea</taxon>
        <taxon>Dreissenidae</taxon>
        <taxon>Dreissena</taxon>
    </lineage>
</organism>
<dbReference type="EMBL" id="JAIWYP010000009">
    <property type="protein sequence ID" value="KAH3769021.1"/>
    <property type="molecule type" value="Genomic_DNA"/>
</dbReference>
<name>A0A9D4DWP9_DREPO</name>
<reference evidence="1" key="1">
    <citation type="journal article" date="2019" name="bioRxiv">
        <title>The Genome of the Zebra Mussel, Dreissena polymorpha: A Resource for Invasive Species Research.</title>
        <authorList>
            <person name="McCartney M.A."/>
            <person name="Auch B."/>
            <person name="Kono T."/>
            <person name="Mallez S."/>
            <person name="Zhang Y."/>
            <person name="Obille A."/>
            <person name="Becker A."/>
            <person name="Abrahante J.E."/>
            <person name="Garbe J."/>
            <person name="Badalamenti J.P."/>
            <person name="Herman A."/>
            <person name="Mangelson H."/>
            <person name="Liachko I."/>
            <person name="Sullivan S."/>
            <person name="Sone E.D."/>
            <person name="Koren S."/>
            <person name="Silverstein K.A.T."/>
            <person name="Beckman K.B."/>
            <person name="Gohl D.M."/>
        </authorList>
    </citation>
    <scope>NUCLEOTIDE SEQUENCE</scope>
    <source>
        <strain evidence="1">Duluth1</strain>
        <tissue evidence="1">Whole animal</tissue>
    </source>
</reference>
<reference evidence="1" key="2">
    <citation type="submission" date="2020-11" db="EMBL/GenBank/DDBJ databases">
        <authorList>
            <person name="McCartney M.A."/>
            <person name="Auch B."/>
            <person name="Kono T."/>
            <person name="Mallez S."/>
            <person name="Becker A."/>
            <person name="Gohl D.M."/>
            <person name="Silverstein K.A.T."/>
            <person name="Koren S."/>
            <person name="Bechman K.B."/>
            <person name="Herman A."/>
            <person name="Abrahante J.E."/>
            <person name="Garbe J."/>
        </authorList>
    </citation>
    <scope>NUCLEOTIDE SEQUENCE</scope>
    <source>
        <strain evidence="1">Duluth1</strain>
        <tissue evidence="1">Whole animal</tissue>
    </source>
</reference>
<comment type="caution">
    <text evidence="1">The sequence shown here is derived from an EMBL/GenBank/DDBJ whole genome shotgun (WGS) entry which is preliminary data.</text>
</comment>
<sequence length="86" mass="10054">MIHQYERDYTDELELFSDLSELNTIDEFLIESTSKKVIVMSDDRGSITHEDVENTLQIDDHIQRLENTLREIHIDDVVDVSQHPIG</sequence>
<proteinExistence type="predicted"/>
<dbReference type="Proteomes" id="UP000828390">
    <property type="component" value="Unassembled WGS sequence"/>
</dbReference>
<accession>A0A9D4DWP9</accession>
<protein>
    <submittedName>
        <fullName evidence="1">Uncharacterized protein</fullName>
    </submittedName>
</protein>
<evidence type="ECO:0000313" key="1">
    <source>
        <dbReference type="EMBL" id="KAH3769021.1"/>
    </source>
</evidence>
<gene>
    <name evidence="1" type="ORF">DPMN_170268</name>
</gene>
<keyword evidence="2" id="KW-1185">Reference proteome</keyword>
<dbReference type="AlphaFoldDB" id="A0A9D4DWP9"/>
<evidence type="ECO:0000313" key="2">
    <source>
        <dbReference type="Proteomes" id="UP000828390"/>
    </source>
</evidence>